<evidence type="ECO:0000313" key="3">
    <source>
        <dbReference type="Proteomes" id="UP000217301"/>
    </source>
</evidence>
<reference evidence="3" key="2">
    <citation type="submission" date="2017-06" db="EMBL/GenBank/DDBJ databases">
        <title>Capnocytophaga spp. assemblies.</title>
        <authorList>
            <person name="Gulvik C.A."/>
        </authorList>
    </citation>
    <scope>NUCLEOTIDE SEQUENCE [LARGE SCALE GENOMIC DNA]</scope>
    <source>
        <strain evidence="3">KC1668</strain>
    </source>
</reference>
<dbReference type="AlphaFoldDB" id="A0AAX2IAP0"/>
<evidence type="ECO:0008006" key="5">
    <source>
        <dbReference type="Google" id="ProtNLM"/>
    </source>
</evidence>
<dbReference type="EMBL" id="CP022385">
    <property type="protein sequence ID" value="ATA83864.1"/>
    <property type="molecule type" value="Genomic_DNA"/>
</dbReference>
<reference evidence="1" key="1">
    <citation type="journal article" date="2017" name="Genome Announc.">
        <title>Twelve Complete Reference Genomes of Clinical Isolates in the Capnocytophaga Genus.</title>
        <authorList>
            <person name="Villarma A."/>
            <person name="Gulvik C.A."/>
            <person name="Rowe L.A."/>
            <person name="Sheth M."/>
            <person name="Juieng P."/>
            <person name="Nicholson A.C."/>
            <person name="Loparev V.N."/>
            <person name="McQuiston J.R."/>
        </authorList>
    </citation>
    <scope>NUCLEOTIDE SEQUENCE</scope>
    <source>
        <strain evidence="1">KC1668</strain>
    </source>
</reference>
<dbReference type="Proteomes" id="UP000217301">
    <property type="component" value="Chromosome"/>
</dbReference>
<organism evidence="2 4">
    <name type="scientific">Capnocytophaga sputigena</name>
    <dbReference type="NCBI Taxonomy" id="1019"/>
    <lineage>
        <taxon>Bacteria</taxon>
        <taxon>Pseudomonadati</taxon>
        <taxon>Bacteroidota</taxon>
        <taxon>Flavobacteriia</taxon>
        <taxon>Flavobacteriales</taxon>
        <taxon>Flavobacteriaceae</taxon>
        <taxon>Capnocytophaga</taxon>
    </lineage>
</organism>
<gene>
    <name evidence="1" type="ORF">CGC55_04770</name>
    <name evidence="2" type="ORF">NCTC11653_01088</name>
</gene>
<evidence type="ECO:0000313" key="2">
    <source>
        <dbReference type="EMBL" id="SQA75191.1"/>
    </source>
</evidence>
<dbReference type="Proteomes" id="UP000249902">
    <property type="component" value="Unassembled WGS sequence"/>
</dbReference>
<sequence>MMILDNFSDKLKIAYADILEAMVCQDTREEKDFDEQNRLTERRLYNNNKLLFREIYDYQRNYVHKKLYPYNEEIVHLIYPIYTEERQRAFYLPIKERILNLGFQPEEITKITVHLKNYNKKGQKLQETYNWCKGFFAEKGSMGIDNIRYDERHNLYSSEGFNAYWNEKRNILRTVDLNGQTLIELSSWDENTFSTVEVYHYDANKKLRQKIITNREGVCNILNYTPEPRKNKTKVIKIDPKNPTKSKKEGYTHTLKKGTLTQIAEHYNDNFETVKQLTTFNEYNKVVHRINTAYTDRHKKSSEKISRYIYNEQGVLTKEIHLSTDGFTELEILLYNPQGQKIERIYRRKNSNREVYTLEKTVYTYDTEGKLLLESTPTHLTHHFYTLTDDYDEHLEITVKTNLQNIQL</sequence>
<dbReference type="EMBL" id="UAVP01000007">
    <property type="protein sequence ID" value="SQA75191.1"/>
    <property type="molecule type" value="Genomic_DNA"/>
</dbReference>
<accession>A0AAX2IAP0</accession>
<protein>
    <recommendedName>
        <fullName evidence="5">Sugar-binding protein</fullName>
    </recommendedName>
</protein>
<keyword evidence="3" id="KW-1185">Reference proteome</keyword>
<reference evidence="2 4" key="3">
    <citation type="submission" date="2018-06" db="EMBL/GenBank/DDBJ databases">
        <authorList>
            <consortium name="Pathogen Informatics"/>
            <person name="Doyle S."/>
        </authorList>
    </citation>
    <scope>NUCLEOTIDE SEQUENCE [LARGE SCALE GENOMIC DNA]</scope>
    <source>
        <strain evidence="2 4">NCTC11653</strain>
    </source>
</reference>
<name>A0AAX2IAP0_CAPSP</name>
<dbReference type="KEGG" id="cspu:CGC55_04770"/>
<proteinExistence type="predicted"/>
<evidence type="ECO:0000313" key="1">
    <source>
        <dbReference type="EMBL" id="ATA83864.1"/>
    </source>
</evidence>
<dbReference type="RefSeq" id="WP_002677511.1">
    <property type="nucleotide sequence ID" value="NZ_CP022385.1"/>
</dbReference>
<evidence type="ECO:0000313" key="4">
    <source>
        <dbReference type="Proteomes" id="UP000249902"/>
    </source>
</evidence>